<evidence type="ECO:0000313" key="2">
    <source>
        <dbReference type="Proteomes" id="UP001243330"/>
    </source>
</evidence>
<comment type="caution">
    <text evidence="1">The sequence shown here is derived from an EMBL/GenBank/DDBJ whole genome shotgun (WGS) entry which is preliminary data.</text>
</comment>
<evidence type="ECO:0000313" key="1">
    <source>
        <dbReference type="EMBL" id="KAK1844065.1"/>
    </source>
</evidence>
<proteinExistence type="predicted"/>
<gene>
    <name evidence="1" type="ORF">CCHR01_13299</name>
</gene>
<sequence>MSLLLSMNPFFKVKARVFINVTIITRSNQDFSMCGCAAAALSNRQKRNRDNTNNIPPCELVAKRPKLLGITINTSDDEFDLLSYDKKSPEDRILDDEDIACWLEQQSRKSATAGVLKAINELAKGLEATPGSKSTLPMRTETPMATSETLSGKTTLQPDSAQASNLPCILRGVGAFADDASVIPADSTTMGRKKRRPWMRKNRRPIVGWDQLWL</sequence>
<dbReference type="Proteomes" id="UP001243330">
    <property type="component" value="Unassembled WGS sequence"/>
</dbReference>
<accession>A0AAD9ED14</accession>
<organism evidence="1 2">
    <name type="scientific">Colletotrichum chrysophilum</name>
    <dbReference type="NCBI Taxonomy" id="1836956"/>
    <lineage>
        <taxon>Eukaryota</taxon>
        <taxon>Fungi</taxon>
        <taxon>Dikarya</taxon>
        <taxon>Ascomycota</taxon>
        <taxon>Pezizomycotina</taxon>
        <taxon>Sordariomycetes</taxon>
        <taxon>Hypocreomycetidae</taxon>
        <taxon>Glomerellales</taxon>
        <taxon>Glomerellaceae</taxon>
        <taxon>Colletotrichum</taxon>
        <taxon>Colletotrichum gloeosporioides species complex</taxon>
    </lineage>
</organism>
<protein>
    <submittedName>
        <fullName evidence="1">Uncharacterized protein</fullName>
    </submittedName>
</protein>
<dbReference type="AlphaFoldDB" id="A0AAD9ED14"/>
<dbReference type="EMBL" id="JAQOWY010000327">
    <property type="protein sequence ID" value="KAK1844065.1"/>
    <property type="molecule type" value="Genomic_DNA"/>
</dbReference>
<reference evidence="1" key="1">
    <citation type="submission" date="2023-01" db="EMBL/GenBank/DDBJ databases">
        <title>Colletotrichum chrysophilum M932 genome sequence.</title>
        <authorList>
            <person name="Baroncelli R."/>
        </authorList>
    </citation>
    <scope>NUCLEOTIDE SEQUENCE</scope>
    <source>
        <strain evidence="1">M932</strain>
    </source>
</reference>
<keyword evidence="2" id="KW-1185">Reference proteome</keyword>
<name>A0AAD9ED14_9PEZI</name>